<accession>A0A1Z5TRT9</accession>
<dbReference type="Proteomes" id="UP000194280">
    <property type="component" value="Unassembled WGS sequence"/>
</dbReference>
<organism evidence="2 3">
    <name type="scientific">Hortaea werneckii EXF-2000</name>
    <dbReference type="NCBI Taxonomy" id="1157616"/>
    <lineage>
        <taxon>Eukaryota</taxon>
        <taxon>Fungi</taxon>
        <taxon>Dikarya</taxon>
        <taxon>Ascomycota</taxon>
        <taxon>Pezizomycotina</taxon>
        <taxon>Dothideomycetes</taxon>
        <taxon>Dothideomycetidae</taxon>
        <taxon>Mycosphaerellales</taxon>
        <taxon>Teratosphaeriaceae</taxon>
        <taxon>Hortaea</taxon>
    </lineage>
</organism>
<feature type="region of interest" description="Disordered" evidence="1">
    <location>
        <begin position="1"/>
        <end position="24"/>
    </location>
</feature>
<evidence type="ECO:0000313" key="2">
    <source>
        <dbReference type="EMBL" id="OTA38703.1"/>
    </source>
</evidence>
<dbReference type="EMBL" id="MUNK01000008">
    <property type="protein sequence ID" value="OTA38703.1"/>
    <property type="molecule type" value="Genomic_DNA"/>
</dbReference>
<proteinExistence type="predicted"/>
<name>A0A1Z5TRT9_HORWE</name>
<sequence length="92" mass="10818">MPLRRHHTHGQSTPRPHQRMPVHRLPPLRRRLGLLQPIRSPDRNPTAHNNQTVYLGRWRPVLQFLRKMRMRVNIPAFPSLPAPSSDIHPPNI</sequence>
<gene>
    <name evidence="2" type="ORF">BTJ68_01180</name>
</gene>
<protein>
    <submittedName>
        <fullName evidence="2">Uncharacterized protein</fullName>
    </submittedName>
</protein>
<evidence type="ECO:0000256" key="1">
    <source>
        <dbReference type="SAM" id="MobiDB-lite"/>
    </source>
</evidence>
<evidence type="ECO:0000313" key="3">
    <source>
        <dbReference type="Proteomes" id="UP000194280"/>
    </source>
</evidence>
<dbReference type="VEuPathDB" id="FungiDB:BTJ68_01180"/>
<keyword evidence="3" id="KW-1185">Reference proteome</keyword>
<reference evidence="2 3" key="1">
    <citation type="submission" date="2017-01" db="EMBL/GenBank/DDBJ databases">
        <title>The recent genome duplication of the halophilic yeast Hortaea werneckii: insights from long-read sequencing.</title>
        <authorList>
            <person name="Sinha S."/>
            <person name="Flibotte S."/>
            <person name="Neira M."/>
            <person name="Lenassi M."/>
            <person name="Gostincar C."/>
            <person name="Stajich J.E."/>
            <person name="Nislow C.E."/>
        </authorList>
    </citation>
    <scope>NUCLEOTIDE SEQUENCE [LARGE SCALE GENOMIC DNA]</scope>
    <source>
        <strain evidence="2 3">EXF-2000</strain>
    </source>
</reference>
<comment type="caution">
    <text evidence="2">The sequence shown here is derived from an EMBL/GenBank/DDBJ whole genome shotgun (WGS) entry which is preliminary data.</text>
</comment>
<dbReference type="InParanoid" id="A0A1Z5TRT9"/>
<dbReference type="AlphaFoldDB" id="A0A1Z5TRT9"/>